<dbReference type="InterPro" id="IPR018725">
    <property type="entry name" value="DUF2259_secreted"/>
</dbReference>
<feature type="compositionally biased region" description="Low complexity" evidence="1">
    <location>
        <begin position="103"/>
        <end position="116"/>
    </location>
</feature>
<dbReference type="EMBL" id="JAZHOF010000005">
    <property type="protein sequence ID" value="MEJ8572682.1"/>
    <property type="molecule type" value="Genomic_DNA"/>
</dbReference>
<keyword evidence="3" id="KW-1185">Reference proteome</keyword>
<comment type="caution">
    <text evidence="2">The sequence shown here is derived from an EMBL/GenBank/DDBJ whole genome shotgun (WGS) entry which is preliminary data.</text>
</comment>
<name>A0AAW9RGB1_9HYPH</name>
<sequence length="116" mass="12701">MPAVALAGDLARLEVLGFGSEGKYVAFEEYGVQDGSGFPYSTIYIVDTDTDSWLPDTPVRIVVEEENIEAAVPLSGMTRRRLLRQQERQCPPTPRDPARRPSSRSPACGRAPTVPP</sequence>
<evidence type="ECO:0000313" key="3">
    <source>
        <dbReference type="Proteomes" id="UP001378188"/>
    </source>
</evidence>
<gene>
    <name evidence="2" type="ORF">V3328_14420</name>
</gene>
<reference evidence="2 3" key="1">
    <citation type="submission" date="2024-02" db="EMBL/GenBank/DDBJ databases">
        <title>Genome analysis and characterization of Microbaculum marinisediminis sp. nov., isolated from marine sediment.</title>
        <authorList>
            <person name="Du Z.-J."/>
            <person name="Ye Y.-Q."/>
            <person name="Zhang Z.-R."/>
            <person name="Yuan S.-M."/>
            <person name="Zhang X.-Y."/>
        </authorList>
    </citation>
    <scope>NUCLEOTIDE SEQUENCE [LARGE SCALE GENOMIC DNA]</scope>
    <source>
        <strain evidence="2 3">SDUM1044001</strain>
    </source>
</reference>
<evidence type="ECO:0000313" key="2">
    <source>
        <dbReference type="EMBL" id="MEJ8572682.1"/>
    </source>
</evidence>
<protein>
    <submittedName>
        <fullName evidence="2">DUF2259 domain-containing protein</fullName>
    </submittedName>
</protein>
<dbReference type="Proteomes" id="UP001378188">
    <property type="component" value="Unassembled WGS sequence"/>
</dbReference>
<evidence type="ECO:0000256" key="1">
    <source>
        <dbReference type="SAM" id="MobiDB-lite"/>
    </source>
</evidence>
<dbReference type="AlphaFoldDB" id="A0AAW9RGB1"/>
<proteinExistence type="predicted"/>
<accession>A0AAW9RGB1</accession>
<dbReference type="Pfam" id="PF10016">
    <property type="entry name" value="DUF2259"/>
    <property type="match status" value="1"/>
</dbReference>
<feature type="region of interest" description="Disordered" evidence="1">
    <location>
        <begin position="84"/>
        <end position="116"/>
    </location>
</feature>
<organism evidence="2 3">
    <name type="scientific">Microbaculum marinum</name>
    <dbReference type="NCBI Taxonomy" id="1764581"/>
    <lineage>
        <taxon>Bacteria</taxon>
        <taxon>Pseudomonadati</taxon>
        <taxon>Pseudomonadota</taxon>
        <taxon>Alphaproteobacteria</taxon>
        <taxon>Hyphomicrobiales</taxon>
        <taxon>Tepidamorphaceae</taxon>
        <taxon>Microbaculum</taxon>
    </lineage>
</organism>